<dbReference type="PROSITE" id="PS50005">
    <property type="entry name" value="TPR"/>
    <property type="match status" value="1"/>
</dbReference>
<dbReference type="GO" id="GO:0051879">
    <property type="term" value="F:Hsp90 protein binding"/>
    <property type="evidence" value="ECO:0007669"/>
    <property type="project" value="TreeGrafter"/>
</dbReference>
<dbReference type="GO" id="GO:0030544">
    <property type="term" value="F:Hsp70 protein binding"/>
    <property type="evidence" value="ECO:0007669"/>
    <property type="project" value="TreeGrafter"/>
</dbReference>
<proteinExistence type="predicted"/>
<dbReference type="PANTHER" id="PTHR46035:SF1">
    <property type="entry name" value="TETRATRICOPEPTIDE REPEAT PROTEIN 4"/>
    <property type="match status" value="1"/>
</dbReference>
<dbReference type="InterPro" id="IPR019734">
    <property type="entry name" value="TPR_rpt"/>
</dbReference>
<dbReference type="Gene3D" id="1.25.40.10">
    <property type="entry name" value="Tetratricopeptide repeat domain"/>
    <property type="match status" value="1"/>
</dbReference>
<dbReference type="SUPFAM" id="SSF48452">
    <property type="entry name" value="TPR-like"/>
    <property type="match status" value="1"/>
</dbReference>
<dbReference type="InterPro" id="IPR011990">
    <property type="entry name" value="TPR-like_helical_dom_sf"/>
</dbReference>
<dbReference type="SMART" id="SM00028">
    <property type="entry name" value="TPR"/>
    <property type="match status" value="2"/>
</dbReference>
<feature type="repeat" description="TPR" evidence="1">
    <location>
        <begin position="71"/>
        <end position="104"/>
    </location>
</feature>
<evidence type="ECO:0000256" key="1">
    <source>
        <dbReference type="PROSITE-ProRule" id="PRU00339"/>
    </source>
</evidence>
<evidence type="ECO:0000313" key="2">
    <source>
        <dbReference type="EMBL" id="VDD59546.1"/>
    </source>
</evidence>
<dbReference type="CDD" id="cd21377">
    <property type="entry name" value="CTWD_Cns1-like"/>
    <property type="match status" value="1"/>
</dbReference>
<dbReference type="GO" id="GO:0006457">
    <property type="term" value="P:protein folding"/>
    <property type="evidence" value="ECO:0007669"/>
    <property type="project" value="TreeGrafter"/>
</dbReference>
<organism evidence="2">
    <name type="scientific">Brassica oleracea</name>
    <name type="common">Wild cabbage</name>
    <dbReference type="NCBI Taxonomy" id="3712"/>
    <lineage>
        <taxon>Eukaryota</taxon>
        <taxon>Viridiplantae</taxon>
        <taxon>Streptophyta</taxon>
        <taxon>Embryophyta</taxon>
        <taxon>Tracheophyta</taxon>
        <taxon>Spermatophyta</taxon>
        <taxon>Magnoliopsida</taxon>
        <taxon>eudicotyledons</taxon>
        <taxon>Gunneridae</taxon>
        <taxon>Pentapetalae</taxon>
        <taxon>rosids</taxon>
        <taxon>malvids</taxon>
        <taxon>Brassicales</taxon>
        <taxon>Brassicaceae</taxon>
        <taxon>Brassiceae</taxon>
        <taxon>Brassica</taxon>
    </lineage>
</organism>
<gene>
    <name evidence="2" type="ORF">BOLC8T52775H</name>
</gene>
<reference evidence="2" key="1">
    <citation type="submission" date="2018-11" db="EMBL/GenBank/DDBJ databases">
        <authorList>
            <consortium name="Genoscope - CEA"/>
            <person name="William W."/>
        </authorList>
    </citation>
    <scope>NUCLEOTIDE SEQUENCE</scope>
</reference>
<dbReference type="PANTHER" id="PTHR46035">
    <property type="entry name" value="TETRATRICOPEPTIDE REPEAT PROTEIN 4"/>
    <property type="match status" value="1"/>
</dbReference>
<accession>A0A3P6GIE3</accession>
<keyword evidence="1" id="KW-0802">TPR repeat</keyword>
<protein>
    <submittedName>
        <fullName evidence="2">Uncharacterized protein</fullName>
    </submittedName>
</protein>
<sequence>MALWMEAGSEPMTENEKADLIAITALKESAAIEFKEQGNECVRKGKKHYSEAIENYTKAINQGVLSDSETSILFSNRAHVNLLLGNYRRALTDAEEAIKLCPDNVKAVYRAAKASLSLDLLSEAKSYCEKGIEKYPSNEDMKKLLKVVTLKKQEKEQHEAEVSRAVVEAKACLSAFENRGVKIGKAMYRELTGLKKPALDQNNILHWPVLLLYAEAMTSDFVEDFCETDMFATHLDMISFFQKLISIISIDLAFFLSLLSAPNMFSEDSPPLPWDKNHEYTREAIELYYEASSGTPLPRSRVLQYLLEGTKGSQAETTGDEDTSLTKTPYNVKGRGSSGMVKVNERRTLHDVLKEPNLVIPEIPVFYIVSKRSKFYKDFAAGKWSPPS</sequence>
<dbReference type="EMBL" id="LR031879">
    <property type="protein sequence ID" value="VDD59546.1"/>
    <property type="molecule type" value="Genomic_DNA"/>
</dbReference>
<dbReference type="GO" id="GO:0005829">
    <property type="term" value="C:cytosol"/>
    <property type="evidence" value="ECO:0007669"/>
    <property type="project" value="TreeGrafter"/>
</dbReference>
<dbReference type="GO" id="GO:0005634">
    <property type="term" value="C:nucleus"/>
    <property type="evidence" value="ECO:0007669"/>
    <property type="project" value="TreeGrafter"/>
</dbReference>
<dbReference type="AlphaFoldDB" id="A0A3P6GIE3"/>
<name>A0A3P6GIE3_BRAOL</name>